<dbReference type="PANTHER" id="PTHR30469">
    <property type="entry name" value="MULTIDRUG RESISTANCE PROTEIN MDTA"/>
    <property type="match status" value="1"/>
</dbReference>
<dbReference type="InterPro" id="IPR058647">
    <property type="entry name" value="BSH_CzcB-like"/>
</dbReference>
<feature type="coiled-coil region" evidence="2">
    <location>
        <begin position="158"/>
        <end position="237"/>
    </location>
</feature>
<evidence type="ECO:0000259" key="5">
    <source>
        <dbReference type="Pfam" id="PF25973"/>
    </source>
</evidence>
<evidence type="ECO:0000256" key="3">
    <source>
        <dbReference type="SAM" id="MobiDB-lite"/>
    </source>
</evidence>
<dbReference type="InterPro" id="IPR006143">
    <property type="entry name" value="RND_pump_MFP"/>
</dbReference>
<comment type="caution">
    <text evidence="6">The sequence shown here is derived from an EMBL/GenBank/DDBJ whole genome shotgun (WGS) entry which is preliminary data.</text>
</comment>
<dbReference type="Pfam" id="PF25954">
    <property type="entry name" value="Beta-barrel_RND_2"/>
    <property type="match status" value="1"/>
</dbReference>
<feature type="domain" description="CzcB-like barrel-sandwich hybrid" evidence="5">
    <location>
        <begin position="126"/>
        <end position="266"/>
    </location>
</feature>
<evidence type="ECO:0000313" key="6">
    <source>
        <dbReference type="EMBL" id="TNY30988.1"/>
    </source>
</evidence>
<dbReference type="GO" id="GO:1990281">
    <property type="term" value="C:efflux pump complex"/>
    <property type="evidence" value="ECO:0007669"/>
    <property type="project" value="TreeGrafter"/>
</dbReference>
<protein>
    <submittedName>
        <fullName evidence="6">Efflux RND transporter periplasmic adaptor subunit</fullName>
    </submittedName>
</protein>
<feature type="compositionally biased region" description="Basic and acidic residues" evidence="3">
    <location>
        <begin position="22"/>
        <end position="31"/>
    </location>
</feature>
<dbReference type="Gene3D" id="2.40.420.20">
    <property type="match status" value="1"/>
</dbReference>
<dbReference type="Proteomes" id="UP000314011">
    <property type="component" value="Unassembled WGS sequence"/>
</dbReference>
<dbReference type="Gene3D" id="2.40.50.100">
    <property type="match status" value="1"/>
</dbReference>
<dbReference type="OrthoDB" id="9806939at2"/>
<evidence type="ECO:0000256" key="1">
    <source>
        <dbReference type="ARBA" id="ARBA00009477"/>
    </source>
</evidence>
<dbReference type="AlphaFoldDB" id="A0A5C5GAF4"/>
<dbReference type="Gene3D" id="1.10.287.470">
    <property type="entry name" value="Helix hairpin bin"/>
    <property type="match status" value="1"/>
</dbReference>
<dbReference type="GO" id="GO:0015562">
    <property type="term" value="F:efflux transmembrane transporter activity"/>
    <property type="evidence" value="ECO:0007669"/>
    <property type="project" value="TreeGrafter"/>
</dbReference>
<dbReference type="RefSeq" id="WP_140197256.1">
    <property type="nucleotide sequence ID" value="NZ_CP065915.1"/>
</dbReference>
<feature type="domain" description="CusB-like beta-barrel" evidence="4">
    <location>
        <begin position="273"/>
        <end position="344"/>
    </location>
</feature>
<name>A0A5C5GAF4_9RHOB</name>
<dbReference type="EMBL" id="VFFF01000003">
    <property type="protein sequence ID" value="TNY30988.1"/>
    <property type="molecule type" value="Genomic_DNA"/>
</dbReference>
<keyword evidence="7" id="KW-1185">Reference proteome</keyword>
<dbReference type="Pfam" id="PF25973">
    <property type="entry name" value="BSH_CzcB"/>
    <property type="match status" value="1"/>
</dbReference>
<gene>
    <name evidence="6" type="ORF">FHY64_18005</name>
</gene>
<keyword evidence="2" id="KW-0175">Coiled coil</keyword>
<feature type="compositionally biased region" description="Basic and acidic residues" evidence="3">
    <location>
        <begin position="1"/>
        <end position="10"/>
    </location>
</feature>
<proteinExistence type="inferred from homology"/>
<dbReference type="PANTHER" id="PTHR30469:SF15">
    <property type="entry name" value="HLYD FAMILY OF SECRETION PROTEINS"/>
    <property type="match status" value="1"/>
</dbReference>
<dbReference type="SUPFAM" id="SSF111369">
    <property type="entry name" value="HlyD-like secretion proteins"/>
    <property type="match status" value="1"/>
</dbReference>
<sequence>MSDKPTEPPKPDWALTRRERKAKQAIEDGRKPPRRKWPWVILLLVAGGFGLYTANERGLIDLPTGDMTGEASAAPAAEDAEVPVEETEPAEERIVQLLPSEIAEIEVGTLRETVRITGSLAPNRQLAISAEVSGHVDEVTRRAGEDVTEGDVLIRIGLETLRNQLEQSQATADATRAQLEFAQGELERTQSLVDRGVATSSTLDSNVSNVQQLQSNLAALERQVDTAEQSLEKATITAPFSGVVSSLDVDPGAFVSTGAPLLSIVDISSLELEGAVPVFYAPRVRTGQTVEILVDGFGDDSFEGKVERVSPVAASGTRMLPIFAAISNPDGVLRGGMFASGELQLDRKDDVIGVPVEAIREDAEGNSFVLKIVDEIAVRQDITIARMWDRGRVAEISEGLEPGDTIVAVAFERLQPDTKVTLTGE</sequence>
<reference evidence="6 7" key="1">
    <citation type="submission" date="2019-06" db="EMBL/GenBank/DDBJ databases">
        <title>Genome of new Rhodobacteraceae sp. SM1903.</title>
        <authorList>
            <person name="Ren X."/>
        </authorList>
    </citation>
    <scope>NUCLEOTIDE SEQUENCE [LARGE SCALE GENOMIC DNA]</scope>
    <source>
        <strain evidence="6 7">SM1903</strain>
    </source>
</reference>
<dbReference type="Gene3D" id="2.40.30.170">
    <property type="match status" value="1"/>
</dbReference>
<evidence type="ECO:0000256" key="2">
    <source>
        <dbReference type="SAM" id="Coils"/>
    </source>
</evidence>
<feature type="region of interest" description="Disordered" evidence="3">
    <location>
        <begin position="1"/>
        <end position="31"/>
    </location>
</feature>
<evidence type="ECO:0000313" key="7">
    <source>
        <dbReference type="Proteomes" id="UP000314011"/>
    </source>
</evidence>
<dbReference type="NCBIfam" id="TIGR01730">
    <property type="entry name" value="RND_mfp"/>
    <property type="match status" value="1"/>
</dbReference>
<accession>A0A5C5GAF4</accession>
<organism evidence="6 7">
    <name type="scientific">Pelagovum pacificum</name>
    <dbReference type="NCBI Taxonomy" id="2588711"/>
    <lineage>
        <taxon>Bacteria</taxon>
        <taxon>Pseudomonadati</taxon>
        <taxon>Pseudomonadota</taxon>
        <taxon>Alphaproteobacteria</taxon>
        <taxon>Rhodobacterales</taxon>
        <taxon>Paracoccaceae</taxon>
        <taxon>Pelagovum</taxon>
    </lineage>
</organism>
<evidence type="ECO:0000259" key="4">
    <source>
        <dbReference type="Pfam" id="PF25954"/>
    </source>
</evidence>
<comment type="similarity">
    <text evidence="1">Belongs to the membrane fusion protein (MFP) (TC 8.A.1) family.</text>
</comment>
<dbReference type="InterPro" id="IPR058792">
    <property type="entry name" value="Beta-barrel_RND_2"/>
</dbReference>